<feature type="compositionally biased region" description="Pro residues" evidence="8">
    <location>
        <begin position="119"/>
        <end position="128"/>
    </location>
</feature>
<dbReference type="InterPro" id="IPR012337">
    <property type="entry name" value="RNaseH-like_sf"/>
</dbReference>
<keyword evidence="7" id="KW-0378">Hydrolase</keyword>
<keyword evidence="5" id="KW-0479">Metal-binding</keyword>
<dbReference type="GO" id="GO:0043137">
    <property type="term" value="P:DNA replication, removal of RNA primer"/>
    <property type="evidence" value="ECO:0007669"/>
    <property type="project" value="TreeGrafter"/>
</dbReference>
<dbReference type="InterPro" id="IPR002156">
    <property type="entry name" value="RNaseH_domain"/>
</dbReference>
<evidence type="ECO:0000259" key="9">
    <source>
        <dbReference type="PROSITE" id="PS50879"/>
    </source>
</evidence>
<dbReference type="SUPFAM" id="SSF53098">
    <property type="entry name" value="Ribonuclease H-like"/>
    <property type="match status" value="1"/>
</dbReference>
<gene>
    <name evidence="10" type="ORF">SISSUDRAFT_532963</name>
</gene>
<dbReference type="PANTHER" id="PTHR10642:SF26">
    <property type="entry name" value="RIBONUCLEASE H1"/>
    <property type="match status" value="1"/>
</dbReference>
<sequence length="373" mass="42702">MGKAKKKRKAWDGPFYAVRVENERAIFTRSSDYHSRLGRYPYARSGKFSTISEAVNFLKTPWTNIREPETASGKENRRPVLPVVPQGPATLENTDLKKKKAALPVSSRPPTRRKKRPPQLFPWPFPDPPRPKRPKEPRRQNTAYSIREAEIEDESGWEVVYTDGACQKNGMLDARAGLGVWWGRDDPRNLSERVPGPQTNNRAELIAIIRALETAPMSDRPLLIKTDSCYVISCVRDWLSIWKANNFRTSTGSEVKNWKVILYLQHLMDLRFVEARGAHIQHVKAHVGHEGNEGADVLAKKGVWERRVKERDWLSTVEIPESSQGHYQVQGDVSRSPEAALEEDSFVFEQLTDEQLAELERVRETLGIRDDEE</sequence>
<organism evidence="10 11">
    <name type="scientific">Sistotremastrum suecicum HHB10207 ss-3</name>
    <dbReference type="NCBI Taxonomy" id="1314776"/>
    <lineage>
        <taxon>Eukaryota</taxon>
        <taxon>Fungi</taxon>
        <taxon>Dikarya</taxon>
        <taxon>Basidiomycota</taxon>
        <taxon>Agaricomycotina</taxon>
        <taxon>Agaricomycetes</taxon>
        <taxon>Sistotremastrales</taxon>
        <taxon>Sistotremastraceae</taxon>
        <taxon>Sistotremastrum</taxon>
    </lineage>
</organism>
<evidence type="ECO:0000256" key="1">
    <source>
        <dbReference type="ARBA" id="ARBA00000077"/>
    </source>
</evidence>
<evidence type="ECO:0000313" key="10">
    <source>
        <dbReference type="EMBL" id="KZT40279.1"/>
    </source>
</evidence>
<evidence type="ECO:0000256" key="6">
    <source>
        <dbReference type="ARBA" id="ARBA00022759"/>
    </source>
</evidence>
<evidence type="ECO:0000256" key="4">
    <source>
        <dbReference type="ARBA" id="ARBA00022722"/>
    </source>
</evidence>
<evidence type="ECO:0000256" key="7">
    <source>
        <dbReference type="ARBA" id="ARBA00022801"/>
    </source>
</evidence>
<accession>A0A166F4P2</accession>
<reference evidence="10 11" key="1">
    <citation type="journal article" date="2016" name="Mol. Biol. Evol.">
        <title>Comparative Genomics of Early-Diverging Mushroom-Forming Fungi Provides Insights into the Origins of Lignocellulose Decay Capabilities.</title>
        <authorList>
            <person name="Nagy L.G."/>
            <person name="Riley R."/>
            <person name="Tritt A."/>
            <person name="Adam C."/>
            <person name="Daum C."/>
            <person name="Floudas D."/>
            <person name="Sun H."/>
            <person name="Yadav J.S."/>
            <person name="Pangilinan J."/>
            <person name="Larsson K.H."/>
            <person name="Matsuura K."/>
            <person name="Barry K."/>
            <person name="Labutti K."/>
            <person name="Kuo R."/>
            <person name="Ohm R.A."/>
            <person name="Bhattacharya S.S."/>
            <person name="Shirouzu T."/>
            <person name="Yoshinaga Y."/>
            <person name="Martin F.M."/>
            <person name="Grigoriev I.V."/>
            <person name="Hibbett D.S."/>
        </authorList>
    </citation>
    <scope>NUCLEOTIDE SEQUENCE [LARGE SCALE GENOMIC DNA]</scope>
    <source>
        <strain evidence="10 11">HHB10207 ss-3</strain>
    </source>
</reference>
<name>A0A166F4P2_9AGAM</name>
<evidence type="ECO:0000256" key="3">
    <source>
        <dbReference type="ARBA" id="ARBA00012180"/>
    </source>
</evidence>
<dbReference type="GO" id="GO:0003676">
    <property type="term" value="F:nucleic acid binding"/>
    <property type="evidence" value="ECO:0007669"/>
    <property type="project" value="InterPro"/>
</dbReference>
<dbReference type="GO" id="GO:0004523">
    <property type="term" value="F:RNA-DNA hybrid ribonuclease activity"/>
    <property type="evidence" value="ECO:0007669"/>
    <property type="project" value="UniProtKB-EC"/>
</dbReference>
<dbReference type="PROSITE" id="PS50879">
    <property type="entry name" value="RNASE_H_1"/>
    <property type="match status" value="1"/>
</dbReference>
<dbReference type="PANTHER" id="PTHR10642">
    <property type="entry name" value="RIBONUCLEASE H1"/>
    <property type="match status" value="1"/>
</dbReference>
<dbReference type="GO" id="GO:0046872">
    <property type="term" value="F:metal ion binding"/>
    <property type="evidence" value="ECO:0007669"/>
    <property type="project" value="UniProtKB-KW"/>
</dbReference>
<dbReference type="CDD" id="cd09280">
    <property type="entry name" value="RNase_HI_eukaryote_like"/>
    <property type="match status" value="1"/>
</dbReference>
<evidence type="ECO:0000313" key="11">
    <source>
        <dbReference type="Proteomes" id="UP000076798"/>
    </source>
</evidence>
<feature type="region of interest" description="Disordered" evidence="8">
    <location>
        <begin position="66"/>
        <end position="144"/>
    </location>
</feature>
<comment type="similarity">
    <text evidence="2">Belongs to the RNase H family.</text>
</comment>
<dbReference type="Gene3D" id="3.30.420.10">
    <property type="entry name" value="Ribonuclease H-like superfamily/Ribonuclease H"/>
    <property type="match status" value="1"/>
</dbReference>
<dbReference type="OrthoDB" id="245563at2759"/>
<dbReference type="InterPro" id="IPR036397">
    <property type="entry name" value="RNaseH_sf"/>
</dbReference>
<feature type="domain" description="RNase H type-1" evidence="9">
    <location>
        <begin position="154"/>
        <end position="304"/>
    </location>
</feature>
<dbReference type="EMBL" id="KV428035">
    <property type="protein sequence ID" value="KZT40279.1"/>
    <property type="molecule type" value="Genomic_DNA"/>
</dbReference>
<keyword evidence="11" id="KW-1185">Reference proteome</keyword>
<keyword evidence="6" id="KW-0255">Endonuclease</keyword>
<protein>
    <recommendedName>
        <fullName evidence="3">ribonuclease H</fullName>
        <ecNumber evidence="3">3.1.26.4</ecNumber>
    </recommendedName>
</protein>
<dbReference type="AlphaFoldDB" id="A0A166F4P2"/>
<evidence type="ECO:0000256" key="2">
    <source>
        <dbReference type="ARBA" id="ARBA00005300"/>
    </source>
</evidence>
<proteinExistence type="inferred from homology"/>
<evidence type="ECO:0000256" key="5">
    <source>
        <dbReference type="ARBA" id="ARBA00022723"/>
    </source>
</evidence>
<dbReference type="Pfam" id="PF00075">
    <property type="entry name" value="RNase_H"/>
    <property type="match status" value="1"/>
</dbReference>
<dbReference type="EC" id="3.1.26.4" evidence="3"/>
<dbReference type="STRING" id="1314776.A0A166F4P2"/>
<keyword evidence="4" id="KW-0540">Nuclease</keyword>
<comment type="catalytic activity">
    <reaction evidence="1">
        <text>Endonucleolytic cleavage to 5'-phosphomonoester.</text>
        <dbReference type="EC" id="3.1.26.4"/>
    </reaction>
</comment>
<dbReference type="Proteomes" id="UP000076798">
    <property type="component" value="Unassembled WGS sequence"/>
</dbReference>
<evidence type="ECO:0000256" key="8">
    <source>
        <dbReference type="SAM" id="MobiDB-lite"/>
    </source>
</evidence>
<dbReference type="InterPro" id="IPR050092">
    <property type="entry name" value="RNase_H"/>
</dbReference>
<feature type="compositionally biased region" description="Basic and acidic residues" evidence="8">
    <location>
        <begin position="66"/>
        <end position="78"/>
    </location>
</feature>